<dbReference type="SUPFAM" id="SSF56436">
    <property type="entry name" value="C-type lectin-like"/>
    <property type="match status" value="1"/>
</dbReference>
<evidence type="ECO:0000313" key="3">
    <source>
        <dbReference type="Proteomes" id="UP000189677"/>
    </source>
</evidence>
<dbReference type="InterPro" id="IPR042095">
    <property type="entry name" value="SUMF_sf"/>
</dbReference>
<evidence type="ECO:0000259" key="1">
    <source>
        <dbReference type="Pfam" id="PF03781"/>
    </source>
</evidence>
<keyword evidence="2" id="KW-0238">DNA-binding</keyword>
<dbReference type="InterPro" id="IPR051043">
    <property type="entry name" value="Sulfatase_Mod_Factor_Kinase"/>
</dbReference>
<dbReference type="AlphaFoldDB" id="A0A1U9R1I0"/>
<dbReference type="Gene3D" id="3.90.1580.10">
    <property type="entry name" value="paralog of FGE (formylglycine-generating enzyme)"/>
    <property type="match status" value="1"/>
</dbReference>
<dbReference type="PANTHER" id="PTHR23150">
    <property type="entry name" value="SULFATASE MODIFYING FACTOR 1, 2"/>
    <property type="match status" value="1"/>
</dbReference>
<keyword evidence="3" id="KW-1185">Reference proteome</keyword>
<dbReference type="Proteomes" id="UP000189677">
    <property type="component" value="Chromosome"/>
</dbReference>
<dbReference type="GO" id="GO:0003677">
    <property type="term" value="F:DNA binding"/>
    <property type="evidence" value="ECO:0007669"/>
    <property type="project" value="UniProtKB-KW"/>
</dbReference>
<dbReference type="InterPro" id="IPR005532">
    <property type="entry name" value="SUMF_dom"/>
</dbReference>
<name>A0A1U9R1I0_STRNV</name>
<dbReference type="EMBL" id="CP018047">
    <property type="protein sequence ID" value="AQU70287.1"/>
    <property type="molecule type" value="Genomic_DNA"/>
</dbReference>
<accession>A0A1U9R1I0</accession>
<reference evidence="2 3" key="1">
    <citation type="submission" date="2016-11" db="EMBL/GenBank/DDBJ databases">
        <title>Complete genome sequence of Streptomyces niveus SCSIO 3406.</title>
        <authorList>
            <person name="Zhu Q."/>
            <person name="Cheng W."/>
            <person name="Song Y."/>
            <person name="Li Q."/>
            <person name="Ju J."/>
        </authorList>
    </citation>
    <scope>NUCLEOTIDE SEQUENCE [LARGE SCALE GENOMIC DNA]</scope>
    <source>
        <strain evidence="2 3">SCSIO 3406</strain>
    </source>
</reference>
<organism evidence="2 3">
    <name type="scientific">Streptomyces niveus</name>
    <name type="common">Streptomyces spheroides</name>
    <dbReference type="NCBI Taxonomy" id="193462"/>
    <lineage>
        <taxon>Bacteria</taxon>
        <taxon>Bacillati</taxon>
        <taxon>Actinomycetota</taxon>
        <taxon>Actinomycetes</taxon>
        <taxon>Kitasatosporales</taxon>
        <taxon>Streptomycetaceae</taxon>
        <taxon>Streptomyces</taxon>
    </lineage>
</organism>
<evidence type="ECO:0000313" key="2">
    <source>
        <dbReference type="EMBL" id="AQU70287.1"/>
    </source>
</evidence>
<dbReference type="GO" id="GO:0120147">
    <property type="term" value="F:formylglycine-generating oxidase activity"/>
    <property type="evidence" value="ECO:0007669"/>
    <property type="project" value="TreeGrafter"/>
</dbReference>
<dbReference type="PANTHER" id="PTHR23150:SF19">
    <property type="entry name" value="FORMYLGLYCINE-GENERATING ENZYME"/>
    <property type="match status" value="1"/>
</dbReference>
<protein>
    <submittedName>
        <fullName evidence="2">DNA-binding protein</fullName>
    </submittedName>
</protein>
<dbReference type="InterPro" id="IPR016187">
    <property type="entry name" value="CTDL_fold"/>
</dbReference>
<sequence>MTGVTRWTGHEAGLLRKATRKTGKAFAELVGVNQRQIPRWEGRGETLELSLANQEALDTVLARADPEVQQRFAALLTERAAAEHDERAEELLRRDPRTSRHPVDGKLMTLVEEGIYLSGPDNRSVWLEPFLVDVYPTTNEDYARFVLATGHRPPQHWPTGRCPVSLANHPVVWVTWHDATAYARWAGKVLPSARQWEKAARGPRGRIYPWGAEPTAAKANTAEAGIDATTSVSRYQSGVSPYGAFDMCGNVWEWCSTEEESGNGRYELKGSAFTSPFERAAPSLRNAANASMKDNDTGFRCAAALS</sequence>
<proteinExistence type="predicted"/>
<dbReference type="Pfam" id="PF03781">
    <property type="entry name" value="FGE-sulfatase"/>
    <property type="match status" value="1"/>
</dbReference>
<feature type="domain" description="Sulfatase-modifying factor enzyme-like" evidence="1">
    <location>
        <begin position="125"/>
        <end position="302"/>
    </location>
</feature>
<dbReference type="OrthoDB" id="9768004at2"/>
<dbReference type="KEGG" id="snw:BBN63_33010"/>
<gene>
    <name evidence="2" type="ORF">BBN63_33010</name>
</gene>
<dbReference type="RefSeq" id="WP_078078968.1">
    <property type="nucleotide sequence ID" value="NZ_CP018047.1"/>
</dbReference>